<dbReference type="Proteomes" id="UP000266723">
    <property type="component" value="Unassembled WGS sequence"/>
</dbReference>
<accession>A0ABQ7ECD7</accession>
<protein>
    <submittedName>
        <fullName evidence="1">Uncharacterized protein</fullName>
    </submittedName>
</protein>
<gene>
    <name evidence="1" type="ORF">DY000_02025221</name>
</gene>
<dbReference type="EMBL" id="QGKV02000299">
    <property type="protein sequence ID" value="KAF3594186.1"/>
    <property type="molecule type" value="Genomic_DNA"/>
</dbReference>
<keyword evidence="2" id="KW-1185">Reference proteome</keyword>
<proteinExistence type="predicted"/>
<evidence type="ECO:0000313" key="1">
    <source>
        <dbReference type="EMBL" id="KAF3594186.1"/>
    </source>
</evidence>
<reference evidence="1 2" key="1">
    <citation type="journal article" date="2020" name="BMC Genomics">
        <title>Intraspecific diversification of the crop wild relative Brassica cretica Lam. using demographic model selection.</title>
        <authorList>
            <person name="Kioukis A."/>
            <person name="Michalopoulou V.A."/>
            <person name="Briers L."/>
            <person name="Pirintsos S."/>
            <person name="Studholme D.J."/>
            <person name="Pavlidis P."/>
            <person name="Sarris P.F."/>
        </authorList>
    </citation>
    <scope>NUCLEOTIDE SEQUENCE [LARGE SCALE GENOMIC DNA]</scope>
    <source>
        <strain evidence="2">cv. PFS-1207/04</strain>
    </source>
</reference>
<sequence length="119" mass="13091">MPSSYVSVVESEISNATNEAAPRHALVRPQTLRTACLQRDDLNGSLLSQLRWWAVSTETRTIRVLIQTSLQTWENLTGTGGAEELSMMIETNSSSKLYDSSGHGELVVRQRSSVKPLAS</sequence>
<comment type="caution">
    <text evidence="1">The sequence shown here is derived from an EMBL/GenBank/DDBJ whole genome shotgun (WGS) entry which is preliminary data.</text>
</comment>
<evidence type="ECO:0000313" key="2">
    <source>
        <dbReference type="Proteomes" id="UP000266723"/>
    </source>
</evidence>
<name>A0ABQ7ECD7_BRACR</name>
<organism evidence="1 2">
    <name type="scientific">Brassica cretica</name>
    <name type="common">Mustard</name>
    <dbReference type="NCBI Taxonomy" id="69181"/>
    <lineage>
        <taxon>Eukaryota</taxon>
        <taxon>Viridiplantae</taxon>
        <taxon>Streptophyta</taxon>
        <taxon>Embryophyta</taxon>
        <taxon>Tracheophyta</taxon>
        <taxon>Spermatophyta</taxon>
        <taxon>Magnoliopsida</taxon>
        <taxon>eudicotyledons</taxon>
        <taxon>Gunneridae</taxon>
        <taxon>Pentapetalae</taxon>
        <taxon>rosids</taxon>
        <taxon>malvids</taxon>
        <taxon>Brassicales</taxon>
        <taxon>Brassicaceae</taxon>
        <taxon>Brassiceae</taxon>
        <taxon>Brassica</taxon>
    </lineage>
</organism>